<name>A0A8B4I0H8_PSEFL</name>
<gene>
    <name evidence="1" type="ORF">NCTC10038_00196</name>
</gene>
<sequence>MSFNPHSNRYFVAIDLTGNRTTDFLVKSTHVIKPKDILVN</sequence>
<accession>A0A8B4I0H8</accession>
<evidence type="ECO:0000313" key="2">
    <source>
        <dbReference type="Proteomes" id="UP000248640"/>
    </source>
</evidence>
<dbReference type="EMBL" id="LS483372">
    <property type="protein sequence ID" value="SQF88835.1"/>
    <property type="molecule type" value="Genomic_DNA"/>
</dbReference>
<protein>
    <submittedName>
        <fullName evidence="1">Alkaline metalloproteinase, AprA family</fullName>
    </submittedName>
</protein>
<evidence type="ECO:0000313" key="1">
    <source>
        <dbReference type="EMBL" id="SQF88835.1"/>
    </source>
</evidence>
<reference evidence="1 2" key="1">
    <citation type="submission" date="2018-06" db="EMBL/GenBank/DDBJ databases">
        <authorList>
            <consortium name="Pathogen Informatics"/>
            <person name="Doyle S."/>
        </authorList>
    </citation>
    <scope>NUCLEOTIDE SEQUENCE [LARGE SCALE GENOMIC DNA]</scope>
    <source>
        <strain evidence="1 2">NCTC10038</strain>
    </source>
</reference>
<organism evidence="1 2">
    <name type="scientific">Pseudomonas fluorescens</name>
    <dbReference type="NCBI Taxonomy" id="294"/>
    <lineage>
        <taxon>Bacteria</taxon>
        <taxon>Pseudomonadati</taxon>
        <taxon>Pseudomonadota</taxon>
        <taxon>Gammaproteobacteria</taxon>
        <taxon>Pseudomonadales</taxon>
        <taxon>Pseudomonadaceae</taxon>
        <taxon>Pseudomonas</taxon>
    </lineage>
</organism>
<proteinExistence type="predicted"/>
<dbReference type="AlphaFoldDB" id="A0A8B4I0H8"/>
<dbReference type="Proteomes" id="UP000248640">
    <property type="component" value="Chromosome 1"/>
</dbReference>